<evidence type="ECO:0000313" key="2">
    <source>
        <dbReference type="Proteomes" id="UP001652741"/>
    </source>
</evidence>
<accession>A0ABM3DSC9</accession>
<name>A0ABM3DSC9_SALSA</name>
<gene>
    <name evidence="3" type="primary">LOC106582723</name>
</gene>
<dbReference type="GeneID" id="106582723"/>
<evidence type="ECO:0000313" key="3">
    <source>
        <dbReference type="RefSeq" id="XP_045561704.1"/>
    </source>
</evidence>
<keyword evidence="2" id="KW-1185">Reference proteome</keyword>
<dbReference type="Proteomes" id="UP001652741">
    <property type="component" value="Chromosome ssa22"/>
</dbReference>
<feature type="region of interest" description="Disordered" evidence="1">
    <location>
        <begin position="25"/>
        <end position="50"/>
    </location>
</feature>
<organism evidence="2 3">
    <name type="scientific">Salmo salar</name>
    <name type="common">Atlantic salmon</name>
    <dbReference type="NCBI Taxonomy" id="8030"/>
    <lineage>
        <taxon>Eukaryota</taxon>
        <taxon>Metazoa</taxon>
        <taxon>Chordata</taxon>
        <taxon>Craniata</taxon>
        <taxon>Vertebrata</taxon>
        <taxon>Euteleostomi</taxon>
        <taxon>Actinopterygii</taxon>
        <taxon>Neopterygii</taxon>
        <taxon>Teleostei</taxon>
        <taxon>Protacanthopterygii</taxon>
        <taxon>Salmoniformes</taxon>
        <taxon>Salmonidae</taxon>
        <taxon>Salmoninae</taxon>
        <taxon>Salmo</taxon>
    </lineage>
</organism>
<dbReference type="RefSeq" id="XP_045561704.1">
    <property type="nucleotide sequence ID" value="XM_045705748.1"/>
</dbReference>
<evidence type="ECO:0000256" key="1">
    <source>
        <dbReference type="SAM" id="MobiDB-lite"/>
    </source>
</evidence>
<protein>
    <submittedName>
        <fullName evidence="3">Uncharacterized protein isoform X2</fullName>
    </submittedName>
</protein>
<sequence length="99" mass="10712">MNGALISAPWRATVVGAEQMDIFITPSQPANNHHPTDNAAAKHLHSGGLQEDYPDTSLWDSSSTSTSLHQHKCSTHTHCTVLALRETPEARCHGHSAFS</sequence>
<proteinExistence type="predicted"/>
<reference evidence="3" key="1">
    <citation type="submission" date="2025-08" db="UniProtKB">
        <authorList>
            <consortium name="RefSeq"/>
        </authorList>
    </citation>
    <scope>IDENTIFICATION</scope>
</reference>